<dbReference type="Pfam" id="PF25488">
    <property type="entry name" value="RNaseT2L_C"/>
    <property type="match status" value="1"/>
</dbReference>
<proteinExistence type="predicted"/>
<sequence>MSTIKPKCYDAGANQHQYLIDCYTTAIALWKGLPTYQWLEEAGIVLSNDKTHILAEFQSALESKFNDMSLRLGCTNTDGSRFTGETCATYTMAKGEAESLPHSPCSPVDWSIIPITLASSKSNCDIIDGAFSCVTSNKAGQFLFDVDINCIIYDNNYNRSAESVPSKNQKIKVSSGEAGAVDFHIKFVPK</sequence>
<dbReference type="AlphaFoldDB" id="A0A1E3PQE9"/>
<evidence type="ECO:0000313" key="3">
    <source>
        <dbReference type="Proteomes" id="UP000095009"/>
    </source>
</evidence>
<feature type="domain" description="RNase T2-like C-terminal" evidence="1">
    <location>
        <begin position="71"/>
        <end position="186"/>
    </location>
</feature>
<dbReference type="GO" id="GO:0003723">
    <property type="term" value="F:RNA binding"/>
    <property type="evidence" value="ECO:0007669"/>
    <property type="project" value="InterPro"/>
</dbReference>
<dbReference type="InterPro" id="IPR057328">
    <property type="entry name" value="RNaseT2L_C"/>
</dbReference>
<dbReference type="SUPFAM" id="SSF55895">
    <property type="entry name" value="Ribonuclease Rh-like"/>
    <property type="match status" value="1"/>
</dbReference>
<dbReference type="EMBL" id="KV454407">
    <property type="protein sequence ID" value="ODQ67656.1"/>
    <property type="molecule type" value="Genomic_DNA"/>
</dbReference>
<protein>
    <recommendedName>
        <fullName evidence="1">RNase T2-like C-terminal domain-containing protein</fullName>
    </recommendedName>
</protein>
<accession>A0A1E3PQE9</accession>
<gene>
    <name evidence="2" type="ORF">NADFUDRAFT_50078</name>
</gene>
<dbReference type="OrthoDB" id="435754at2759"/>
<reference evidence="2 3" key="1">
    <citation type="journal article" date="2016" name="Proc. Natl. Acad. Sci. U.S.A.">
        <title>Comparative genomics of biotechnologically important yeasts.</title>
        <authorList>
            <person name="Riley R."/>
            <person name="Haridas S."/>
            <person name="Wolfe K.H."/>
            <person name="Lopes M.R."/>
            <person name="Hittinger C.T."/>
            <person name="Goeker M."/>
            <person name="Salamov A.A."/>
            <person name="Wisecaver J.H."/>
            <person name="Long T.M."/>
            <person name="Calvey C.H."/>
            <person name="Aerts A.L."/>
            <person name="Barry K.W."/>
            <person name="Choi C."/>
            <person name="Clum A."/>
            <person name="Coughlan A.Y."/>
            <person name="Deshpande S."/>
            <person name="Douglass A.P."/>
            <person name="Hanson S.J."/>
            <person name="Klenk H.-P."/>
            <person name="LaButti K.M."/>
            <person name="Lapidus A."/>
            <person name="Lindquist E.A."/>
            <person name="Lipzen A.M."/>
            <person name="Meier-Kolthoff J.P."/>
            <person name="Ohm R.A."/>
            <person name="Otillar R.P."/>
            <person name="Pangilinan J.L."/>
            <person name="Peng Y."/>
            <person name="Rokas A."/>
            <person name="Rosa C.A."/>
            <person name="Scheuner C."/>
            <person name="Sibirny A.A."/>
            <person name="Slot J.C."/>
            <person name="Stielow J.B."/>
            <person name="Sun H."/>
            <person name="Kurtzman C.P."/>
            <person name="Blackwell M."/>
            <person name="Grigoriev I.V."/>
            <person name="Jeffries T.W."/>
        </authorList>
    </citation>
    <scope>NUCLEOTIDE SEQUENCE [LARGE SCALE GENOMIC DNA]</scope>
    <source>
        <strain evidence="2 3">DSM 6958</strain>
    </source>
</reference>
<evidence type="ECO:0000259" key="1">
    <source>
        <dbReference type="Pfam" id="PF25488"/>
    </source>
</evidence>
<dbReference type="Gene3D" id="3.90.730.10">
    <property type="entry name" value="Ribonuclease T2-like"/>
    <property type="match status" value="1"/>
</dbReference>
<dbReference type="Proteomes" id="UP000095009">
    <property type="component" value="Unassembled WGS sequence"/>
</dbReference>
<evidence type="ECO:0000313" key="2">
    <source>
        <dbReference type="EMBL" id="ODQ67656.1"/>
    </source>
</evidence>
<keyword evidence="3" id="KW-1185">Reference proteome</keyword>
<name>A0A1E3PQE9_9ASCO</name>
<dbReference type="InterPro" id="IPR036430">
    <property type="entry name" value="RNase_T2-like_sf"/>
</dbReference>
<organism evidence="2 3">
    <name type="scientific">Nadsonia fulvescens var. elongata DSM 6958</name>
    <dbReference type="NCBI Taxonomy" id="857566"/>
    <lineage>
        <taxon>Eukaryota</taxon>
        <taxon>Fungi</taxon>
        <taxon>Dikarya</taxon>
        <taxon>Ascomycota</taxon>
        <taxon>Saccharomycotina</taxon>
        <taxon>Dipodascomycetes</taxon>
        <taxon>Dipodascales</taxon>
        <taxon>Dipodascales incertae sedis</taxon>
        <taxon>Nadsonia</taxon>
    </lineage>
</organism>
<dbReference type="GO" id="GO:0033897">
    <property type="term" value="F:ribonuclease T2 activity"/>
    <property type="evidence" value="ECO:0007669"/>
    <property type="project" value="InterPro"/>
</dbReference>